<evidence type="ECO:0000313" key="12">
    <source>
        <dbReference type="Proteomes" id="UP000606499"/>
    </source>
</evidence>
<dbReference type="PIRSF" id="PIRSF006603">
    <property type="entry name" value="DinF"/>
    <property type="match status" value="1"/>
</dbReference>
<comment type="similarity">
    <text evidence="2">Belongs to the multi antimicrobial extrusion (MATE) (TC 2.A.66.1) family. MepA subfamily.</text>
</comment>
<dbReference type="GO" id="GO:0015297">
    <property type="term" value="F:antiporter activity"/>
    <property type="evidence" value="ECO:0007669"/>
    <property type="project" value="InterPro"/>
</dbReference>
<feature type="transmembrane region" description="Helical" evidence="10">
    <location>
        <begin position="97"/>
        <end position="119"/>
    </location>
</feature>
<feature type="transmembrane region" description="Helical" evidence="10">
    <location>
        <begin position="362"/>
        <end position="381"/>
    </location>
</feature>
<keyword evidence="8 10" id="KW-0472">Membrane</keyword>
<feature type="transmembrane region" description="Helical" evidence="10">
    <location>
        <begin position="402"/>
        <end position="423"/>
    </location>
</feature>
<evidence type="ECO:0000256" key="5">
    <source>
        <dbReference type="ARBA" id="ARBA00022475"/>
    </source>
</evidence>
<evidence type="ECO:0000256" key="2">
    <source>
        <dbReference type="ARBA" id="ARBA00008417"/>
    </source>
</evidence>
<feature type="transmembrane region" description="Helical" evidence="10">
    <location>
        <begin position="173"/>
        <end position="192"/>
    </location>
</feature>
<accession>A0A923LTD1</accession>
<feature type="transmembrane region" description="Helical" evidence="10">
    <location>
        <begin position="240"/>
        <end position="263"/>
    </location>
</feature>
<dbReference type="InterPro" id="IPR045070">
    <property type="entry name" value="MATE_MepA-like"/>
</dbReference>
<organism evidence="11 12">
    <name type="scientific">Agathobaculum faecis</name>
    <dbReference type="NCBI Taxonomy" id="2763013"/>
    <lineage>
        <taxon>Bacteria</taxon>
        <taxon>Bacillati</taxon>
        <taxon>Bacillota</taxon>
        <taxon>Clostridia</taxon>
        <taxon>Eubacteriales</taxon>
        <taxon>Butyricicoccaceae</taxon>
        <taxon>Agathobaculum</taxon>
    </lineage>
</organism>
<dbReference type="PANTHER" id="PTHR43823:SF3">
    <property type="entry name" value="MULTIDRUG EXPORT PROTEIN MEPA"/>
    <property type="match status" value="1"/>
</dbReference>
<dbReference type="GO" id="GO:0005886">
    <property type="term" value="C:plasma membrane"/>
    <property type="evidence" value="ECO:0007669"/>
    <property type="project" value="UniProtKB-SubCell"/>
</dbReference>
<evidence type="ECO:0000313" key="11">
    <source>
        <dbReference type="EMBL" id="MBC5724928.1"/>
    </source>
</evidence>
<dbReference type="PANTHER" id="PTHR43823">
    <property type="entry name" value="SPORULATION PROTEIN YKVU"/>
    <property type="match status" value="1"/>
</dbReference>
<keyword evidence="5" id="KW-1003">Cell membrane</keyword>
<keyword evidence="9" id="KW-0046">Antibiotic resistance</keyword>
<dbReference type="Proteomes" id="UP000606499">
    <property type="component" value="Unassembled WGS sequence"/>
</dbReference>
<evidence type="ECO:0000256" key="7">
    <source>
        <dbReference type="ARBA" id="ARBA00022989"/>
    </source>
</evidence>
<protein>
    <recommendedName>
        <fullName evidence="3">Multidrug export protein MepA</fullName>
    </recommendedName>
</protein>
<evidence type="ECO:0000256" key="1">
    <source>
        <dbReference type="ARBA" id="ARBA00004651"/>
    </source>
</evidence>
<dbReference type="InterPro" id="IPR002528">
    <property type="entry name" value="MATE_fam"/>
</dbReference>
<keyword evidence="4" id="KW-0813">Transport</keyword>
<dbReference type="InterPro" id="IPR048279">
    <property type="entry name" value="MdtK-like"/>
</dbReference>
<dbReference type="RefSeq" id="WP_107630649.1">
    <property type="nucleotide sequence ID" value="NZ_JACOPL010000004.1"/>
</dbReference>
<feature type="transmembrane region" description="Helical" evidence="10">
    <location>
        <begin position="324"/>
        <end position="342"/>
    </location>
</feature>
<feature type="transmembrane region" description="Helical" evidence="10">
    <location>
        <begin position="17"/>
        <end position="38"/>
    </location>
</feature>
<evidence type="ECO:0000256" key="8">
    <source>
        <dbReference type="ARBA" id="ARBA00023136"/>
    </source>
</evidence>
<sequence length="454" mass="48961">MAQQLDSPLGTAPEGKLVLQLAIPAMLAQFVNILYSVVDRMYVGHIAEVGAEALAGVGVCAPVVTMITAFAALVGFGGGPLMSIRMGRQDLEGARQIVANSFYLLLALSVVVTVPVVVLRRPILFAFGASEQLWPYAEAYFTTYVLGTVFALLSVGLNQIVMSQGFSGTAMRSVMLGAAVNIALDPVCIFALDMGVRGAAVATVLSQVCSAMYTLRFLFSRRALVGITNCPLHFGWIRRIFQVGLSPALIIALDNVLLISVNVMLRKYGGADSDMLIACAAILQSFMLIITMPLGGITAGTQSILGYNYGAGDTRRVMRAEKRIVLLCFIFTAVMFVIAQTMATPFVRIFTTDPVHIEQAAWMIRTYTLGVLGLAIQYPFVDGMTGMGLVRWGLTFSLLRKGIFFAGVYLLPALFSATTLLYAEPISDILSATVSGAAFILLFPRLMRRREAEN</sequence>
<evidence type="ECO:0000256" key="3">
    <source>
        <dbReference type="ARBA" id="ARBA00022106"/>
    </source>
</evidence>
<feature type="transmembrane region" description="Helical" evidence="10">
    <location>
        <begin position="139"/>
        <end position="161"/>
    </location>
</feature>
<feature type="transmembrane region" description="Helical" evidence="10">
    <location>
        <begin position="53"/>
        <end position="76"/>
    </location>
</feature>
<feature type="transmembrane region" description="Helical" evidence="10">
    <location>
        <begin position="429"/>
        <end position="447"/>
    </location>
</feature>
<dbReference type="NCBIfam" id="TIGR00797">
    <property type="entry name" value="matE"/>
    <property type="match status" value="1"/>
</dbReference>
<evidence type="ECO:0000256" key="10">
    <source>
        <dbReference type="SAM" id="Phobius"/>
    </source>
</evidence>
<dbReference type="Pfam" id="PF01554">
    <property type="entry name" value="MatE"/>
    <property type="match status" value="2"/>
</dbReference>
<gene>
    <name evidence="11" type="ORF">H8S45_05575</name>
</gene>
<dbReference type="GO" id="GO:0042910">
    <property type="term" value="F:xenobiotic transmembrane transporter activity"/>
    <property type="evidence" value="ECO:0007669"/>
    <property type="project" value="InterPro"/>
</dbReference>
<proteinExistence type="inferred from homology"/>
<keyword evidence="6 10" id="KW-0812">Transmembrane</keyword>
<evidence type="ECO:0000256" key="9">
    <source>
        <dbReference type="ARBA" id="ARBA00023251"/>
    </source>
</evidence>
<keyword evidence="12" id="KW-1185">Reference proteome</keyword>
<dbReference type="EMBL" id="JACOPL010000004">
    <property type="protein sequence ID" value="MBC5724928.1"/>
    <property type="molecule type" value="Genomic_DNA"/>
</dbReference>
<dbReference type="GO" id="GO:0046677">
    <property type="term" value="P:response to antibiotic"/>
    <property type="evidence" value="ECO:0007669"/>
    <property type="project" value="UniProtKB-KW"/>
</dbReference>
<dbReference type="AlphaFoldDB" id="A0A923LTD1"/>
<comment type="caution">
    <text evidence="11">The sequence shown here is derived from an EMBL/GenBank/DDBJ whole genome shotgun (WGS) entry which is preliminary data.</text>
</comment>
<dbReference type="InterPro" id="IPR051327">
    <property type="entry name" value="MATE_MepA_subfamily"/>
</dbReference>
<evidence type="ECO:0000256" key="6">
    <source>
        <dbReference type="ARBA" id="ARBA00022692"/>
    </source>
</evidence>
<keyword evidence="7 10" id="KW-1133">Transmembrane helix</keyword>
<feature type="transmembrane region" description="Helical" evidence="10">
    <location>
        <begin position="275"/>
        <end position="295"/>
    </location>
</feature>
<reference evidence="11" key="1">
    <citation type="submission" date="2020-08" db="EMBL/GenBank/DDBJ databases">
        <title>Genome public.</title>
        <authorList>
            <person name="Liu C."/>
            <person name="Sun Q."/>
        </authorList>
    </citation>
    <scope>NUCLEOTIDE SEQUENCE</scope>
    <source>
        <strain evidence="11">NSJ-28</strain>
    </source>
</reference>
<feature type="transmembrane region" description="Helical" evidence="10">
    <location>
        <begin position="198"/>
        <end position="219"/>
    </location>
</feature>
<dbReference type="CDD" id="cd13143">
    <property type="entry name" value="MATE_MepA_like"/>
    <property type="match status" value="1"/>
</dbReference>
<evidence type="ECO:0000256" key="4">
    <source>
        <dbReference type="ARBA" id="ARBA00022448"/>
    </source>
</evidence>
<comment type="subcellular location">
    <subcellularLocation>
        <location evidence="1">Cell membrane</location>
        <topology evidence="1">Multi-pass membrane protein</topology>
    </subcellularLocation>
</comment>
<name>A0A923LTD1_9FIRM</name>